<sequence>MSGRESDSDPEDLEHAEKLRQVKAVLEEGENFSGIYRKVQLKPLKWDGESEEERPVEALMIFKYGGVLTLVENRIVYLLMLASSACMQKSMHAEELGRYNFL</sequence>
<gene>
    <name evidence="3" type="primary">A05g509950.1_BraROA</name>
    <name evidence="3" type="ORF">IGI04_020918</name>
</gene>
<evidence type="ECO:0000313" key="4">
    <source>
        <dbReference type="Proteomes" id="UP000823674"/>
    </source>
</evidence>
<protein>
    <submittedName>
        <fullName evidence="3">Uncharacterized protein</fullName>
    </submittedName>
</protein>
<organism evidence="3 4">
    <name type="scientific">Brassica rapa subsp. trilocularis</name>
    <dbReference type="NCBI Taxonomy" id="1813537"/>
    <lineage>
        <taxon>Eukaryota</taxon>
        <taxon>Viridiplantae</taxon>
        <taxon>Streptophyta</taxon>
        <taxon>Embryophyta</taxon>
        <taxon>Tracheophyta</taxon>
        <taxon>Spermatophyta</taxon>
        <taxon>Magnoliopsida</taxon>
        <taxon>eudicotyledons</taxon>
        <taxon>Gunneridae</taxon>
        <taxon>Pentapetalae</taxon>
        <taxon>rosids</taxon>
        <taxon>malvids</taxon>
        <taxon>Brassicales</taxon>
        <taxon>Brassicaceae</taxon>
        <taxon>Brassiceae</taxon>
        <taxon>Brassica</taxon>
    </lineage>
</organism>
<comment type="catalytic activity">
    <reaction evidence="1">
        <text>5-diphospho-1D-myo-inositol 1,2,3,4,6-pentakisphosphate + ATP + H(+) = 1,5-bis(diphospho)-1D-myo-inositol 2,3,4,6-tetrakisphosphate + ADP</text>
        <dbReference type="Rhea" id="RHEA:10276"/>
        <dbReference type="ChEBI" id="CHEBI:15378"/>
        <dbReference type="ChEBI" id="CHEBI:30616"/>
        <dbReference type="ChEBI" id="CHEBI:58628"/>
        <dbReference type="ChEBI" id="CHEBI:77983"/>
        <dbReference type="ChEBI" id="CHEBI:456216"/>
        <dbReference type="EC" id="2.7.4.24"/>
    </reaction>
    <physiologicalReaction direction="left-to-right" evidence="1">
        <dbReference type="Rhea" id="RHEA:10277"/>
    </physiologicalReaction>
</comment>
<evidence type="ECO:0000313" key="3">
    <source>
        <dbReference type="EMBL" id="KAG5399104.1"/>
    </source>
</evidence>
<dbReference type="Proteomes" id="UP000823674">
    <property type="component" value="Chromosome A05"/>
</dbReference>
<keyword evidence="4" id="KW-1185">Reference proteome</keyword>
<proteinExistence type="predicted"/>
<comment type="caution">
    <text evidence="3">The sequence shown here is derived from an EMBL/GenBank/DDBJ whole genome shotgun (WGS) entry which is preliminary data.</text>
</comment>
<evidence type="ECO:0000256" key="1">
    <source>
        <dbReference type="ARBA" id="ARBA00033696"/>
    </source>
</evidence>
<dbReference type="EMBL" id="JADBGQ010000005">
    <property type="protein sequence ID" value="KAG5399104.1"/>
    <property type="molecule type" value="Genomic_DNA"/>
</dbReference>
<reference evidence="3 4" key="1">
    <citation type="submission" date="2021-03" db="EMBL/GenBank/DDBJ databases">
        <authorList>
            <person name="King G.J."/>
            <person name="Bancroft I."/>
            <person name="Baten A."/>
            <person name="Bloomfield J."/>
            <person name="Borpatragohain P."/>
            <person name="He Z."/>
            <person name="Irish N."/>
            <person name="Irwin J."/>
            <person name="Liu K."/>
            <person name="Mauleon R.P."/>
            <person name="Moore J."/>
            <person name="Morris R."/>
            <person name="Ostergaard L."/>
            <person name="Wang B."/>
            <person name="Wells R."/>
        </authorList>
    </citation>
    <scope>NUCLEOTIDE SEQUENCE [LARGE SCALE GENOMIC DNA]</scope>
    <source>
        <strain evidence="3">R-o-18</strain>
        <tissue evidence="3">Leaf</tissue>
    </source>
</reference>
<dbReference type="PANTHER" id="PTHR12750:SF9">
    <property type="entry name" value="INOSITOL HEXAKISPHOSPHATE AND DIPHOSPHOINOSITOL-PENTAKISPHOSPHATE KINASE"/>
    <property type="match status" value="1"/>
</dbReference>
<evidence type="ECO:0000256" key="2">
    <source>
        <dbReference type="ARBA" id="ARBA00034629"/>
    </source>
</evidence>
<dbReference type="PANTHER" id="PTHR12750">
    <property type="entry name" value="DIPHOSPHOINOSITOL PENTAKISPHOSPHATE KINASE"/>
    <property type="match status" value="1"/>
</dbReference>
<dbReference type="InterPro" id="IPR037446">
    <property type="entry name" value="His_Pase_VIP1"/>
</dbReference>
<name>A0ABQ7MNK5_BRACM</name>
<comment type="catalytic activity">
    <reaction evidence="2">
        <text>1D-myo-inositol hexakisphosphate + ATP = 1-diphospho-1D-myo-inositol 2,3,4,5,6-pentakisphosphate + ADP</text>
        <dbReference type="Rhea" id="RHEA:37459"/>
        <dbReference type="ChEBI" id="CHEBI:30616"/>
        <dbReference type="ChEBI" id="CHEBI:58130"/>
        <dbReference type="ChEBI" id="CHEBI:74946"/>
        <dbReference type="ChEBI" id="CHEBI:456216"/>
        <dbReference type="EC" id="2.7.4.24"/>
    </reaction>
    <physiologicalReaction direction="left-to-right" evidence="2">
        <dbReference type="Rhea" id="RHEA:37460"/>
    </physiologicalReaction>
</comment>
<accession>A0ABQ7MNK5</accession>